<dbReference type="PANTHER" id="PTHR42921">
    <property type="entry name" value="ACETOACETYL-COA SYNTHETASE"/>
    <property type="match status" value="1"/>
</dbReference>
<dbReference type="InterPro" id="IPR042099">
    <property type="entry name" value="ANL_N_sf"/>
</dbReference>
<feature type="domain" description="AMP-dependent synthetase/ligase" evidence="1">
    <location>
        <begin position="149"/>
        <end position="532"/>
    </location>
</feature>
<accession>A0AAJ4XGC9</accession>
<dbReference type="PROSITE" id="PS00455">
    <property type="entry name" value="AMP_BINDING"/>
    <property type="match status" value="1"/>
</dbReference>
<comment type="caution">
    <text evidence="2">The sequence shown here is derived from an EMBL/GenBank/DDBJ whole genome shotgun (WGS) entry which is preliminary data.</text>
</comment>
<dbReference type="InterPro" id="IPR000873">
    <property type="entry name" value="AMP-dep_synth/lig_dom"/>
</dbReference>
<dbReference type="Gene3D" id="3.40.50.12780">
    <property type="entry name" value="N-terminal domain of ligase-like"/>
    <property type="match status" value="1"/>
</dbReference>
<dbReference type="Gene3D" id="3.30.300.30">
    <property type="match status" value="1"/>
</dbReference>
<protein>
    <submittedName>
        <fullName evidence="2">Related to Acetoacetyl-CoA synthetase</fullName>
    </submittedName>
</protein>
<dbReference type="AlphaFoldDB" id="A0AAJ4XGC9"/>
<evidence type="ECO:0000313" key="3">
    <source>
        <dbReference type="Proteomes" id="UP001294444"/>
    </source>
</evidence>
<dbReference type="Pfam" id="PF00501">
    <property type="entry name" value="AMP-binding"/>
    <property type="match status" value="1"/>
</dbReference>
<evidence type="ECO:0000313" key="2">
    <source>
        <dbReference type="EMBL" id="SNX81597.1"/>
    </source>
</evidence>
<organism evidence="2 3">
    <name type="scientific">Melanopsichium pennsylvanicum</name>
    <dbReference type="NCBI Taxonomy" id="63383"/>
    <lineage>
        <taxon>Eukaryota</taxon>
        <taxon>Fungi</taxon>
        <taxon>Dikarya</taxon>
        <taxon>Basidiomycota</taxon>
        <taxon>Ustilaginomycotina</taxon>
        <taxon>Ustilaginomycetes</taxon>
        <taxon>Ustilaginales</taxon>
        <taxon>Ustilaginaceae</taxon>
        <taxon>Melanopsichium</taxon>
    </lineage>
</organism>
<dbReference type="GO" id="GO:0030729">
    <property type="term" value="F:acetoacetate-CoA ligase activity"/>
    <property type="evidence" value="ECO:0007669"/>
    <property type="project" value="TreeGrafter"/>
</dbReference>
<sequence length="761" mass="84086">MVTTTAAPSQSLVWAPNSDQIAATSLDKFRKYVNTRHSLNIKTYHELHAFSVDRLTDFWEAVYDFSGIRATSRFTSVLSNPNALPGDLPEWFPGARFSMAQNILFPLHPSNVTFCNPNAPYHWPHAASIALIEVPEGGGLNDSPQNAKAVKVTWGELRRRVALLAETFRRVGVKKGDRLAHVSANTTNPIVATLAANSVGAIYSLIATDAGPQAIYGRLSQIRPKLLFTDDAVIYNGKQVNILNRVAEVAEKLKADDKLDSPLTFQVIIMRNDRLLSPSLAWASRKVKGVELAEFVKAAGLSMTDSPPHIFEQLPASHPVQIFFSSGTTGEPKCIIHSQNLLLNMKKEALLGMDLMPQDIFLQITSCGWIMWIYHLIVLSVGSSAVLYDGSPMYPNPAHVIKLVSELKCSGYGASPRFLSELEKYCSENNFSISKQLNLAEKFRTMTSTGSPLSPRNVEFFYKAFPKSAHLCSISGGTDMAGSLVGPSKMLPLYGNFIQAKSLGFDIQVWDAETGERIDDTGRPGELIVAKPFPTQPTGFFGPPEQKAALHEKYMDSYYTRFPGKKVWAQGDFIYQDPSTKGLEILGRSDGVLNPYSYANISLSIFWDHFGIVCVLQSGVRFGSAEIYAVVDKFEFVGDSIVVGQRRPKIDEHERVLLFIKMRDPSLTLNSNHIAELNKAIRNAYSSRHVPEHTFQVNDIPITLNGKKTELAVKAVVNGNFAFKPSSATANPQSLDEYKQYADLESVLASRNKPKRSGAKL</sequence>
<dbReference type="SUPFAM" id="SSF56801">
    <property type="entry name" value="Acetyl-CoA synthetase-like"/>
    <property type="match status" value="1"/>
</dbReference>
<dbReference type="InterPro" id="IPR020845">
    <property type="entry name" value="AMP-binding_CS"/>
</dbReference>
<dbReference type="Proteomes" id="UP001294444">
    <property type="component" value="Unassembled WGS sequence"/>
</dbReference>
<evidence type="ECO:0000259" key="1">
    <source>
        <dbReference type="Pfam" id="PF00501"/>
    </source>
</evidence>
<dbReference type="PANTHER" id="PTHR42921:SF1">
    <property type="entry name" value="ACETOACETYL-COA SYNTHETASE"/>
    <property type="match status" value="1"/>
</dbReference>
<keyword evidence="3" id="KW-1185">Reference proteome</keyword>
<dbReference type="InterPro" id="IPR045851">
    <property type="entry name" value="AMP-bd_C_sf"/>
</dbReference>
<proteinExistence type="predicted"/>
<dbReference type="EMBL" id="OAPG01000001">
    <property type="protein sequence ID" value="SNX81597.1"/>
    <property type="molecule type" value="Genomic_DNA"/>
</dbReference>
<name>A0AAJ4XGC9_9BASI</name>
<gene>
    <name evidence="2" type="ORF">MEPE_00302</name>
</gene>
<reference evidence="2" key="1">
    <citation type="submission" date="2023-10" db="EMBL/GenBank/DDBJ databases">
        <authorList>
            <person name="Guldener U."/>
        </authorList>
    </citation>
    <scope>NUCLEOTIDE SEQUENCE</scope>
    <source>
        <strain evidence="2">Mp4</strain>
    </source>
</reference>